<accession>A0ABM3JWZ7</accession>
<dbReference type="RefSeq" id="XP_049313759.1">
    <property type="nucleotide sequence ID" value="XM_049457802.1"/>
</dbReference>
<dbReference type="Pfam" id="PF15006">
    <property type="entry name" value="DUF4517"/>
    <property type="match status" value="1"/>
</dbReference>
<protein>
    <recommendedName>
        <fullName evidence="2">Adipose-secreted signaling protein</fullName>
    </recommendedName>
</protein>
<dbReference type="GeneID" id="105225046"/>
<comment type="similarity">
    <text evidence="1">Belongs to the ADISSP family.</text>
</comment>
<dbReference type="Proteomes" id="UP001652620">
    <property type="component" value="Chromosome 5"/>
</dbReference>
<gene>
    <name evidence="4" type="primary">LOC105225046</name>
</gene>
<evidence type="ECO:0000313" key="3">
    <source>
        <dbReference type="Proteomes" id="UP001652620"/>
    </source>
</evidence>
<dbReference type="PANTHER" id="PTHR13287">
    <property type="entry name" value="ADIPOSE-SECRETED SIGNALING PROTEIN"/>
    <property type="match status" value="1"/>
</dbReference>
<evidence type="ECO:0000256" key="2">
    <source>
        <dbReference type="ARBA" id="ARBA00035300"/>
    </source>
</evidence>
<proteinExistence type="inferred from homology"/>
<evidence type="ECO:0000256" key="1">
    <source>
        <dbReference type="ARBA" id="ARBA00035018"/>
    </source>
</evidence>
<dbReference type="InterPro" id="IPR026794">
    <property type="entry name" value="ADISSP"/>
</dbReference>
<evidence type="ECO:0000313" key="4">
    <source>
        <dbReference type="RefSeq" id="XP_049313759.1"/>
    </source>
</evidence>
<sequence>MGAVINYILYLQIRSSFLLLSEHRVHFDSDNLKDDLESGHSVTYDRCDDVIFIKLGFLQVNHRYRVDLKLPVSLFDKGTTFHPSLESSNCNPNCRISTFAGVNHPEQDYFEMQIEFFAYKENLLREMVSIVNAKDSKEVIKLMIIARALGKGKGTPLLRSGIHCLGEEDPEESESDVPRFEKGD</sequence>
<keyword evidence="3" id="KW-1185">Reference proteome</keyword>
<dbReference type="PANTHER" id="PTHR13287:SF2">
    <property type="entry name" value="ADIPOSE-SECRETED SIGNALING PROTEIN"/>
    <property type="match status" value="1"/>
</dbReference>
<organism evidence="3 4">
    <name type="scientific">Bactrocera dorsalis</name>
    <name type="common">Oriental fruit fly</name>
    <name type="synonym">Dacus dorsalis</name>
    <dbReference type="NCBI Taxonomy" id="27457"/>
    <lineage>
        <taxon>Eukaryota</taxon>
        <taxon>Metazoa</taxon>
        <taxon>Ecdysozoa</taxon>
        <taxon>Arthropoda</taxon>
        <taxon>Hexapoda</taxon>
        <taxon>Insecta</taxon>
        <taxon>Pterygota</taxon>
        <taxon>Neoptera</taxon>
        <taxon>Endopterygota</taxon>
        <taxon>Diptera</taxon>
        <taxon>Brachycera</taxon>
        <taxon>Muscomorpha</taxon>
        <taxon>Tephritoidea</taxon>
        <taxon>Tephritidae</taxon>
        <taxon>Bactrocera</taxon>
        <taxon>Bactrocera</taxon>
    </lineage>
</organism>
<reference evidence="4" key="1">
    <citation type="submission" date="2025-08" db="UniProtKB">
        <authorList>
            <consortium name="RefSeq"/>
        </authorList>
    </citation>
    <scope>IDENTIFICATION</scope>
    <source>
        <tissue evidence="4">Adult</tissue>
    </source>
</reference>
<name>A0ABM3JWZ7_BACDO</name>